<evidence type="ECO:0000313" key="5">
    <source>
        <dbReference type="Proteomes" id="UP000195321"/>
    </source>
</evidence>
<dbReference type="SUPFAM" id="SSF51182">
    <property type="entry name" value="RmlC-like cupins"/>
    <property type="match status" value="1"/>
</dbReference>
<dbReference type="CDD" id="cd00438">
    <property type="entry name" value="cupin_RmlC"/>
    <property type="match status" value="1"/>
</dbReference>
<comment type="subunit">
    <text evidence="3">Homodimer.</text>
</comment>
<dbReference type="InterPro" id="IPR011051">
    <property type="entry name" value="RmlC_Cupin_sf"/>
</dbReference>
<comment type="function">
    <text evidence="3">Catalyzes the epimerization of the C3' and C5'positions of dTDP-6-deoxy-D-xylo-4-hexulose, forming dTDP-6-deoxy-L-lyxo-4-hexulose.</text>
</comment>
<dbReference type="GO" id="GO:0005829">
    <property type="term" value="C:cytosol"/>
    <property type="evidence" value="ECO:0007669"/>
    <property type="project" value="TreeGrafter"/>
</dbReference>
<feature type="active site" description="Proton donor" evidence="1">
    <location>
        <position position="132"/>
    </location>
</feature>
<protein>
    <recommendedName>
        <fullName evidence="3">dTDP-4-dehydrorhamnose 3,5-epimerase</fullName>
        <ecNumber evidence="3">5.1.3.13</ecNumber>
    </recommendedName>
    <alternativeName>
        <fullName evidence="3">Thymidine diphospho-4-keto-rhamnose 3,5-epimerase</fullName>
    </alternativeName>
</protein>
<evidence type="ECO:0000256" key="1">
    <source>
        <dbReference type="PIRSR" id="PIRSR600888-1"/>
    </source>
</evidence>
<name>A0A1Y3ME67_9BACI</name>
<comment type="pathway">
    <text evidence="3">Carbohydrate biosynthesis; dTDP-L-rhamnose biosynthesis.</text>
</comment>
<comment type="catalytic activity">
    <reaction evidence="3">
        <text>dTDP-4-dehydro-6-deoxy-alpha-D-glucose = dTDP-4-dehydro-beta-L-rhamnose</text>
        <dbReference type="Rhea" id="RHEA:16969"/>
        <dbReference type="ChEBI" id="CHEBI:57649"/>
        <dbReference type="ChEBI" id="CHEBI:62830"/>
        <dbReference type="EC" id="5.1.3.13"/>
    </reaction>
</comment>
<evidence type="ECO:0000256" key="2">
    <source>
        <dbReference type="PIRSR" id="PIRSR600888-3"/>
    </source>
</evidence>
<dbReference type="Proteomes" id="UP000195321">
    <property type="component" value="Unassembled WGS sequence"/>
</dbReference>
<organism evidence="4 5">
    <name type="scientific">Bacillus pseudomycoides</name>
    <dbReference type="NCBI Taxonomy" id="64104"/>
    <lineage>
        <taxon>Bacteria</taxon>
        <taxon>Bacillati</taxon>
        <taxon>Bacillota</taxon>
        <taxon>Bacilli</taxon>
        <taxon>Bacillales</taxon>
        <taxon>Bacillaceae</taxon>
        <taxon>Bacillus</taxon>
        <taxon>Bacillus cereus group</taxon>
    </lineage>
</organism>
<dbReference type="NCBIfam" id="TIGR01221">
    <property type="entry name" value="rmlC"/>
    <property type="match status" value="1"/>
</dbReference>
<comment type="caution">
    <text evidence="4">The sequence shown here is derived from an EMBL/GenBank/DDBJ whole genome shotgun (WGS) entry which is preliminary data.</text>
</comment>
<feature type="site" description="Participates in a stacking interaction with the thymidine ring of dTDP-4-oxo-6-deoxyglucose" evidence="2">
    <location>
        <position position="138"/>
    </location>
</feature>
<dbReference type="EMBL" id="MWPX01000016">
    <property type="protein sequence ID" value="OUM48064.1"/>
    <property type="molecule type" value="Genomic_DNA"/>
</dbReference>
<reference evidence="4 5" key="1">
    <citation type="submission" date="2017-02" db="EMBL/GenBank/DDBJ databases">
        <title>Bacillus pseudomycoides isolate FSL K6-0042.</title>
        <authorList>
            <person name="Kovac J."/>
        </authorList>
    </citation>
    <scope>NUCLEOTIDE SEQUENCE [LARGE SCALE GENOMIC DNA]</scope>
    <source>
        <strain evidence="4 5">FSL K6-0042</strain>
    </source>
</reference>
<proteinExistence type="inferred from homology"/>
<keyword evidence="3" id="KW-0413">Isomerase</keyword>
<dbReference type="GO" id="GO:0008830">
    <property type="term" value="F:dTDP-4-dehydrorhamnose 3,5-epimerase activity"/>
    <property type="evidence" value="ECO:0007669"/>
    <property type="project" value="UniProtKB-UniRule"/>
</dbReference>
<gene>
    <name evidence="4" type="ORF">BW425_15295</name>
</gene>
<dbReference type="EC" id="5.1.3.13" evidence="3"/>
<dbReference type="GO" id="GO:0019305">
    <property type="term" value="P:dTDP-rhamnose biosynthetic process"/>
    <property type="evidence" value="ECO:0007669"/>
    <property type="project" value="UniProtKB-UniRule"/>
</dbReference>
<dbReference type="RefSeq" id="WP_088094175.1">
    <property type="nucleotide sequence ID" value="NZ_JBALMA010000370.1"/>
</dbReference>
<dbReference type="PANTHER" id="PTHR21047:SF2">
    <property type="entry name" value="THYMIDINE DIPHOSPHO-4-KETO-RHAMNOSE 3,5-EPIMERASE"/>
    <property type="match status" value="1"/>
</dbReference>
<comment type="similarity">
    <text evidence="3">Belongs to the dTDP-4-dehydrorhamnose 3,5-epimerase family.</text>
</comment>
<evidence type="ECO:0000256" key="3">
    <source>
        <dbReference type="RuleBase" id="RU364069"/>
    </source>
</evidence>
<dbReference type="UniPathway" id="UPA00124"/>
<dbReference type="Gene3D" id="2.60.120.10">
    <property type="entry name" value="Jelly Rolls"/>
    <property type="match status" value="1"/>
</dbReference>
<accession>A0A1Y3ME67</accession>
<dbReference type="PANTHER" id="PTHR21047">
    <property type="entry name" value="DTDP-6-DEOXY-D-GLUCOSE-3,5 EPIMERASE"/>
    <property type="match status" value="1"/>
</dbReference>
<dbReference type="Pfam" id="PF00908">
    <property type="entry name" value="dTDP_sugar_isom"/>
    <property type="match status" value="1"/>
</dbReference>
<dbReference type="GO" id="GO:0000271">
    <property type="term" value="P:polysaccharide biosynthetic process"/>
    <property type="evidence" value="ECO:0007669"/>
    <property type="project" value="TreeGrafter"/>
</dbReference>
<sequence>MNVIETVFDNVNIVEPDVYKDYRGFFKESYNKKVFGQLQVPYQFVQDNISKSVEAGTIRGLHFQINPKAQTKLVQVIQGVIFDVIVDLRKGSPTYKKWQGFILSEYNHRQLLVPKGYAHGFCTLVPNTIVMYKVDEHYDFQHDSGIRWDDEEIQIDWPVKYPILSDKDQSLPSLQDGNHNFYFREKRT</sequence>
<feature type="active site" description="Proton acceptor" evidence="1">
    <location>
        <position position="62"/>
    </location>
</feature>
<dbReference type="InterPro" id="IPR014710">
    <property type="entry name" value="RmlC-like_jellyroll"/>
</dbReference>
<dbReference type="AlphaFoldDB" id="A0A1Y3ME67"/>
<evidence type="ECO:0000313" key="4">
    <source>
        <dbReference type="EMBL" id="OUM48064.1"/>
    </source>
</evidence>
<dbReference type="InterPro" id="IPR000888">
    <property type="entry name" value="RmlC-like"/>
</dbReference>